<dbReference type="GO" id="GO:0043190">
    <property type="term" value="C:ATP-binding cassette (ABC) transporter complex"/>
    <property type="evidence" value="ECO:0007669"/>
    <property type="project" value="InterPro"/>
</dbReference>
<comment type="caution">
    <text evidence="6">The sequence shown here is derived from an EMBL/GenBank/DDBJ whole genome shotgun (WGS) entry which is preliminary data.</text>
</comment>
<dbReference type="InterPro" id="IPR000914">
    <property type="entry name" value="SBP_5_dom"/>
</dbReference>
<evidence type="ECO:0000259" key="5">
    <source>
        <dbReference type="Pfam" id="PF00496"/>
    </source>
</evidence>
<feature type="domain" description="Solute-binding protein family 5" evidence="5">
    <location>
        <begin position="89"/>
        <end position="511"/>
    </location>
</feature>
<dbReference type="PANTHER" id="PTHR30290">
    <property type="entry name" value="PERIPLASMIC BINDING COMPONENT OF ABC TRANSPORTER"/>
    <property type="match status" value="1"/>
</dbReference>
<comment type="similarity">
    <text evidence="1">Belongs to the bacterial solute-binding protein 5 family.</text>
</comment>
<dbReference type="GO" id="GO:0042597">
    <property type="term" value="C:periplasmic space"/>
    <property type="evidence" value="ECO:0007669"/>
    <property type="project" value="UniProtKB-ARBA"/>
</dbReference>
<dbReference type="InterPro" id="IPR030678">
    <property type="entry name" value="Peptide/Ni-bd"/>
</dbReference>
<dbReference type="Pfam" id="PF00496">
    <property type="entry name" value="SBP_bac_5"/>
    <property type="match status" value="1"/>
</dbReference>
<dbReference type="Gene3D" id="3.40.190.10">
    <property type="entry name" value="Periplasmic binding protein-like II"/>
    <property type="match status" value="2"/>
</dbReference>
<keyword evidence="2" id="KW-0813">Transport</keyword>
<evidence type="ECO:0000256" key="3">
    <source>
        <dbReference type="ARBA" id="ARBA00022729"/>
    </source>
</evidence>
<keyword evidence="3" id="KW-0732">Signal</keyword>
<name>A0A399JAW5_9MICC</name>
<organism evidence="6 7">
    <name type="scientific">Galactobacter valiniphilus</name>
    <dbReference type="NCBI Taxonomy" id="2676122"/>
    <lineage>
        <taxon>Bacteria</taxon>
        <taxon>Bacillati</taxon>
        <taxon>Actinomycetota</taxon>
        <taxon>Actinomycetes</taxon>
        <taxon>Micrococcales</taxon>
        <taxon>Micrococcaceae</taxon>
        <taxon>Galactobacter</taxon>
    </lineage>
</organism>
<dbReference type="AlphaFoldDB" id="A0A399JAW5"/>
<dbReference type="Gene3D" id="3.10.105.10">
    <property type="entry name" value="Dipeptide-binding Protein, Domain 3"/>
    <property type="match status" value="1"/>
</dbReference>
<dbReference type="Gene3D" id="3.90.76.10">
    <property type="entry name" value="Dipeptide-binding Protein, Domain 1"/>
    <property type="match status" value="1"/>
</dbReference>
<gene>
    <name evidence="6" type="ORF">DWB68_06105</name>
</gene>
<keyword evidence="7" id="KW-1185">Reference proteome</keyword>
<evidence type="ECO:0000313" key="6">
    <source>
        <dbReference type="EMBL" id="RII42715.1"/>
    </source>
</evidence>
<dbReference type="PIRSF" id="PIRSF002741">
    <property type="entry name" value="MppA"/>
    <property type="match status" value="1"/>
</dbReference>
<accession>A0A399JAW5</accession>
<reference evidence="6 7" key="1">
    <citation type="submission" date="2018-07" db="EMBL/GenBank/DDBJ databases">
        <title>Arthrobacter sp. nov., isolated from raw cow's milk with high bacterial count.</title>
        <authorList>
            <person name="Hahne J."/>
            <person name="Isele D."/>
            <person name="Lipski A."/>
        </authorList>
    </citation>
    <scope>NUCLEOTIDE SEQUENCE [LARGE SCALE GENOMIC DNA]</scope>
    <source>
        <strain evidence="6 7">JZ R-35</strain>
    </source>
</reference>
<dbReference type="Proteomes" id="UP000265419">
    <property type="component" value="Unassembled WGS sequence"/>
</dbReference>
<evidence type="ECO:0000313" key="7">
    <source>
        <dbReference type="Proteomes" id="UP000265419"/>
    </source>
</evidence>
<evidence type="ECO:0000256" key="2">
    <source>
        <dbReference type="ARBA" id="ARBA00022448"/>
    </source>
</evidence>
<evidence type="ECO:0000256" key="4">
    <source>
        <dbReference type="SAM" id="MobiDB-lite"/>
    </source>
</evidence>
<dbReference type="PROSITE" id="PS51257">
    <property type="entry name" value="PROKAR_LIPOPROTEIN"/>
    <property type="match status" value="1"/>
</dbReference>
<dbReference type="GO" id="GO:0015833">
    <property type="term" value="P:peptide transport"/>
    <property type="evidence" value="ECO:0007669"/>
    <property type="project" value="TreeGrafter"/>
</dbReference>
<dbReference type="EMBL" id="QQXK01000009">
    <property type="protein sequence ID" value="RII42715.1"/>
    <property type="molecule type" value="Genomic_DNA"/>
</dbReference>
<feature type="region of interest" description="Disordered" evidence="4">
    <location>
        <begin position="158"/>
        <end position="208"/>
    </location>
</feature>
<dbReference type="SUPFAM" id="SSF53850">
    <property type="entry name" value="Periplasmic binding protein-like II"/>
    <property type="match status" value="1"/>
</dbReference>
<sequence length="592" mass="61982">MHKAVATPTRRSVLAGVGGTLGLLLAGCTVSEPAPTGTSSTPTKRSLRLLTPAPSGSWDPVEASDLEAQRVVRQAYDTLLGLDGASGAPAPGLAESWSVSDDGLVYEFVLRQGVSFHDGTPCNGSAVATNVRRWIALGGSDDPAVSTVATLFDAVKDAKEREVAPEQTDDEPTPSASAPADGEQPASQDPAPTPNTTQADPLGQPTALVGSPVASVSAESEFTVRLVLTRRITPLIQALTHPCFSIVSPAQLKSAGALEGRASGDGLRRADAGTGAFRPGEDGDSIVLSAVTDHFLGAPSVDEVRLTPQTSATRRAWELVRGTCDGFDLVTVDTMKTLAQDTQQVLQRDPFSVAYLGMNQANPWLADERVRRAIAHAIDKNGLVDGLYITGTKAAASPLPPSLGVADPSSPYGHDPAKAKRLLAESGYQGEPIEFLYPTHVARPYLALPERVFAAVAGQLGAVGIAVTPVGIAWDEGYFEAVQSGKHHGLHLLGAQGTYRDPENFIGRLFARATAQLNFDSPEVRRRVRAARALPAGEERAAAYADIVELVTVAAPLVPLVYPISALAVAPRVSSYPTSPVLDEPLCSVTLA</sequence>
<evidence type="ECO:0000256" key="1">
    <source>
        <dbReference type="ARBA" id="ARBA00005695"/>
    </source>
</evidence>
<dbReference type="PANTHER" id="PTHR30290:SF9">
    <property type="entry name" value="OLIGOPEPTIDE-BINDING PROTEIN APPA"/>
    <property type="match status" value="1"/>
</dbReference>
<protein>
    <recommendedName>
        <fullName evidence="5">Solute-binding protein family 5 domain-containing protein</fullName>
    </recommendedName>
</protein>
<dbReference type="GO" id="GO:1904680">
    <property type="term" value="F:peptide transmembrane transporter activity"/>
    <property type="evidence" value="ECO:0007669"/>
    <property type="project" value="TreeGrafter"/>
</dbReference>
<dbReference type="InterPro" id="IPR039424">
    <property type="entry name" value="SBP_5"/>
</dbReference>
<dbReference type="RefSeq" id="WP_119424260.1">
    <property type="nucleotide sequence ID" value="NZ_QQXK01000009.1"/>
</dbReference>
<proteinExistence type="inferred from homology"/>